<dbReference type="Proteomes" id="UP000035996">
    <property type="component" value="Unassembled WGS sequence"/>
</dbReference>
<evidence type="ECO:0000259" key="2">
    <source>
        <dbReference type="PROSITE" id="PS50943"/>
    </source>
</evidence>
<sequence>MKKKGVLHNRLHVLRAEHKLSQGDLAKKVGVSRQTISSLESNRYNPSLILAFELARVLETNIGEIFTYEHEGS</sequence>
<gene>
    <name evidence="3" type="ORF">AB986_04070</name>
</gene>
<dbReference type="Gene3D" id="1.10.260.40">
    <property type="entry name" value="lambda repressor-like DNA-binding domains"/>
    <property type="match status" value="1"/>
</dbReference>
<comment type="caution">
    <text evidence="3">The sequence shown here is derived from an EMBL/GenBank/DDBJ whole genome shotgun (WGS) entry which is preliminary data.</text>
</comment>
<name>A0A0J6FVT5_9BACL</name>
<dbReference type="CDD" id="cd00093">
    <property type="entry name" value="HTH_XRE"/>
    <property type="match status" value="1"/>
</dbReference>
<dbReference type="GO" id="GO:0003677">
    <property type="term" value="F:DNA binding"/>
    <property type="evidence" value="ECO:0007669"/>
    <property type="project" value="UniProtKB-KW"/>
</dbReference>
<feature type="domain" description="HTH cro/C1-type" evidence="2">
    <location>
        <begin position="11"/>
        <end position="65"/>
    </location>
</feature>
<dbReference type="OrthoDB" id="9808239at2"/>
<dbReference type="InterPro" id="IPR001387">
    <property type="entry name" value="Cro/C1-type_HTH"/>
</dbReference>
<dbReference type="InterPro" id="IPR010982">
    <property type="entry name" value="Lambda_DNA-bd_dom_sf"/>
</dbReference>
<reference evidence="3" key="1">
    <citation type="submission" date="2015-06" db="EMBL/GenBank/DDBJ databases">
        <authorList>
            <person name="Liu B."/>
            <person name="Wang J."/>
            <person name="Zhu Y."/>
            <person name="Liu G."/>
            <person name="Chen Q."/>
            <person name="Zheng C."/>
            <person name="Che J."/>
            <person name="Ge C."/>
            <person name="Shi H."/>
            <person name="Pan Z."/>
            <person name="Liu X."/>
        </authorList>
    </citation>
    <scope>NUCLEOTIDE SEQUENCE [LARGE SCALE GENOMIC DNA]</scope>
    <source>
        <strain evidence="3">DSM 16346</strain>
    </source>
</reference>
<dbReference type="RefSeq" id="WP_048309597.1">
    <property type="nucleotide sequence ID" value="NZ_CP119526.1"/>
</dbReference>
<organism evidence="3 4">
    <name type="scientific">Guptibacillus hwajinpoensis</name>
    <dbReference type="NCBI Taxonomy" id="208199"/>
    <lineage>
        <taxon>Bacteria</taxon>
        <taxon>Bacillati</taxon>
        <taxon>Bacillota</taxon>
        <taxon>Bacilli</taxon>
        <taxon>Bacillales</taxon>
        <taxon>Guptibacillaceae</taxon>
        <taxon>Guptibacillus</taxon>
    </lineage>
</organism>
<evidence type="ECO:0000313" key="3">
    <source>
        <dbReference type="EMBL" id="KMM38482.1"/>
    </source>
</evidence>
<keyword evidence="4" id="KW-1185">Reference proteome</keyword>
<keyword evidence="1 3" id="KW-0238">DNA-binding</keyword>
<dbReference type="PANTHER" id="PTHR46558">
    <property type="entry name" value="TRACRIPTIONAL REGULATORY PROTEIN-RELATED-RELATED"/>
    <property type="match status" value="1"/>
</dbReference>
<dbReference type="SUPFAM" id="SSF47413">
    <property type="entry name" value="lambda repressor-like DNA-binding domains"/>
    <property type="match status" value="1"/>
</dbReference>
<evidence type="ECO:0000256" key="1">
    <source>
        <dbReference type="ARBA" id="ARBA00023125"/>
    </source>
</evidence>
<dbReference type="Pfam" id="PF01381">
    <property type="entry name" value="HTH_3"/>
    <property type="match status" value="1"/>
</dbReference>
<dbReference type="AlphaFoldDB" id="A0A0J6FVT5"/>
<dbReference type="SMART" id="SM00530">
    <property type="entry name" value="HTH_XRE"/>
    <property type="match status" value="1"/>
</dbReference>
<dbReference type="EMBL" id="LELK01000001">
    <property type="protein sequence ID" value="KMM38482.1"/>
    <property type="molecule type" value="Genomic_DNA"/>
</dbReference>
<dbReference type="PROSITE" id="PS50943">
    <property type="entry name" value="HTH_CROC1"/>
    <property type="match status" value="1"/>
</dbReference>
<dbReference type="PANTHER" id="PTHR46558:SF4">
    <property type="entry name" value="DNA-BIDING PHAGE PROTEIN"/>
    <property type="match status" value="1"/>
</dbReference>
<protein>
    <submittedName>
        <fullName evidence="3">DNA-binding protein</fullName>
    </submittedName>
</protein>
<proteinExistence type="predicted"/>
<accession>A0A0J6FVT5</accession>
<evidence type="ECO:0000313" key="4">
    <source>
        <dbReference type="Proteomes" id="UP000035996"/>
    </source>
</evidence>
<dbReference type="STRING" id="157733.AB986_04070"/>